<dbReference type="PANTHER" id="PTHR42928">
    <property type="entry name" value="TRICARBOXYLATE-BINDING PROTEIN"/>
    <property type="match status" value="1"/>
</dbReference>
<dbReference type="Gene3D" id="3.40.190.150">
    <property type="entry name" value="Bordetella uptake gene, domain 1"/>
    <property type="match status" value="1"/>
</dbReference>
<sequence>MLSIRTLAATMAVSAVALSAAVVNAQEWSPDRPINIIVPWGAGGATDQVSRVTAPVLAEALGTDVVVVNQPGASGAVGTQEVLGGNSDGYTFLGNAIADAATYSVTGLIEGTSIDDWHVYVTVANVAVVSVPANSPYEDFGDLLAAFEEEGGNVTVATAGVSSAGGTAISTIAEAGGFDYNLVAYDGGAAATVAAASGEAMVTTQLAGEQAELIRGGRLRPLAVISEQPLEMEGVDPIPPVTEWLPDVNIAYQYFGILVPQGVPDDVVATLDAIWAEDVVNSEALRSYAMTAGALFDPAYGDEAREMIASGIVAQACAAVERGDAVNDPSTIGVDCEAGEITQQ</sequence>
<dbReference type="RefSeq" id="WP_090591635.1">
    <property type="nucleotide sequence ID" value="NZ_FNCS01000001.1"/>
</dbReference>
<dbReference type="Proteomes" id="UP000199495">
    <property type="component" value="Unassembled WGS sequence"/>
</dbReference>
<keyword evidence="4" id="KW-1185">Reference proteome</keyword>
<protein>
    <submittedName>
        <fullName evidence="3">Tripartite-type tricarboxylate transporter, receptor component TctC</fullName>
    </submittedName>
</protein>
<proteinExistence type="inferred from homology"/>
<evidence type="ECO:0000256" key="1">
    <source>
        <dbReference type="ARBA" id="ARBA00006987"/>
    </source>
</evidence>
<keyword evidence="2" id="KW-0732">Signal</keyword>
<dbReference type="Gene3D" id="3.40.190.10">
    <property type="entry name" value="Periplasmic binding protein-like II"/>
    <property type="match status" value="1"/>
</dbReference>
<comment type="similarity">
    <text evidence="1">Belongs to the UPF0065 (bug) family.</text>
</comment>
<evidence type="ECO:0000313" key="3">
    <source>
        <dbReference type="EMBL" id="SDG26820.1"/>
    </source>
</evidence>
<accession>A0A1G7SX03</accession>
<dbReference type="InterPro" id="IPR005064">
    <property type="entry name" value="BUG"/>
</dbReference>
<dbReference type="STRING" id="440168.SAMN04487974_101742"/>
<dbReference type="SUPFAM" id="SSF53850">
    <property type="entry name" value="Periplasmic binding protein-like II"/>
    <property type="match status" value="1"/>
</dbReference>
<dbReference type="Pfam" id="PF03401">
    <property type="entry name" value="TctC"/>
    <property type="match status" value="1"/>
</dbReference>
<dbReference type="PIRSF" id="PIRSF017082">
    <property type="entry name" value="YflP"/>
    <property type="match status" value="1"/>
</dbReference>
<evidence type="ECO:0000256" key="2">
    <source>
        <dbReference type="SAM" id="SignalP"/>
    </source>
</evidence>
<feature type="chain" id="PRO_5011546062" evidence="2">
    <location>
        <begin position="26"/>
        <end position="344"/>
    </location>
</feature>
<dbReference type="OrthoDB" id="8443386at2"/>
<name>A0A1G7SX03_9HYPH</name>
<keyword evidence="3" id="KW-0675">Receptor</keyword>
<dbReference type="PANTHER" id="PTHR42928:SF5">
    <property type="entry name" value="BLR1237 PROTEIN"/>
    <property type="match status" value="1"/>
</dbReference>
<evidence type="ECO:0000313" key="4">
    <source>
        <dbReference type="Proteomes" id="UP000199495"/>
    </source>
</evidence>
<gene>
    <name evidence="3" type="ORF">SAMN04487974_101742</name>
</gene>
<dbReference type="EMBL" id="FNCS01000001">
    <property type="protein sequence ID" value="SDG26820.1"/>
    <property type="molecule type" value="Genomic_DNA"/>
</dbReference>
<dbReference type="AlphaFoldDB" id="A0A1G7SX03"/>
<dbReference type="InterPro" id="IPR042100">
    <property type="entry name" value="Bug_dom1"/>
</dbReference>
<organism evidence="3 4">
    <name type="scientific">Pelagibacterium luteolum</name>
    <dbReference type="NCBI Taxonomy" id="440168"/>
    <lineage>
        <taxon>Bacteria</taxon>
        <taxon>Pseudomonadati</taxon>
        <taxon>Pseudomonadota</taxon>
        <taxon>Alphaproteobacteria</taxon>
        <taxon>Hyphomicrobiales</taxon>
        <taxon>Devosiaceae</taxon>
        <taxon>Pelagibacterium</taxon>
    </lineage>
</organism>
<reference evidence="3 4" key="1">
    <citation type="submission" date="2016-10" db="EMBL/GenBank/DDBJ databases">
        <authorList>
            <person name="de Groot N.N."/>
        </authorList>
    </citation>
    <scope>NUCLEOTIDE SEQUENCE [LARGE SCALE GENOMIC DNA]</scope>
    <source>
        <strain evidence="3 4">CGMCC 1.10267</strain>
    </source>
</reference>
<feature type="signal peptide" evidence="2">
    <location>
        <begin position="1"/>
        <end position="25"/>
    </location>
</feature>
<dbReference type="CDD" id="cd07012">
    <property type="entry name" value="PBP2_Bug_TTT"/>
    <property type="match status" value="1"/>
</dbReference>